<dbReference type="Pfam" id="PF05003">
    <property type="entry name" value="DUF668"/>
    <property type="match status" value="1"/>
</dbReference>
<sequence length="574" mass="65343">MGGETVAESWFSSLWRTSRKSAPEPEKAIIGVLAFEVTSLMSKLVNLWHSLSDKEVARLTEEIVKSLGVRKLVSDDDDFLMDLVLDEIFENLGSVARSVARLGRRCVDPIYHRFEQFCDDPIENVVEWYGWEYRGKKMERKVKKMERFIGATAQLYQEQDVLAELEQTLRRMQSSANIDRVKLFEFQQKVMCQRQGVRNLREMSPWNRTYDYTVRLLARSIFTILERIKHVFEISQKASVERKSDSEHLYTDRLLRSHSFSSLMQSSVHPSESKPCGFYSGPLGRPISKTGLVSDRNGTSIKQLQPQHQSSILRGKNLHSKSKRLTHIGPFKGCMMGGSDSPILQSCKPTVGGSMRSSGLHSKIIDKLEDTNMVSRSNSNRICNKLYLFNSKCRLSSALPSTLGDAALALHYANIIILIEKLASSPYLIGLDARDDLYNMLPTTVRKVLRARLKLYAKTLASSVYDAALAMEWSLALARILEWLSPLAHNMIRWQSERNFEKQDMDSGTNVLLVQTLYFADQAKTEAAITELLMGLNYICRFGRELNEKALLESANNNAYVDCMPQRDSNTYNL</sequence>
<dbReference type="EMBL" id="JBBPBK010000002">
    <property type="protein sequence ID" value="KAK9289901.1"/>
    <property type="molecule type" value="Genomic_DNA"/>
</dbReference>
<evidence type="ECO:0000313" key="3">
    <source>
        <dbReference type="EMBL" id="KAK9289901.1"/>
    </source>
</evidence>
<gene>
    <name evidence="3" type="ORF">L1049_008062</name>
</gene>
<reference evidence="3 4" key="1">
    <citation type="journal article" date="2024" name="Plant J.">
        <title>Genome sequences and population genomics reveal climatic adaptation and genomic divergence between two closely related sweetgum species.</title>
        <authorList>
            <person name="Xu W.Q."/>
            <person name="Ren C.Q."/>
            <person name="Zhang X.Y."/>
            <person name="Comes H.P."/>
            <person name="Liu X.H."/>
            <person name="Li Y.G."/>
            <person name="Kettle C.J."/>
            <person name="Jalonen R."/>
            <person name="Gaisberger H."/>
            <person name="Ma Y.Z."/>
            <person name="Qiu Y.X."/>
        </authorList>
    </citation>
    <scope>NUCLEOTIDE SEQUENCE [LARGE SCALE GENOMIC DNA]</scope>
    <source>
        <strain evidence="3">Hangzhou</strain>
    </source>
</reference>
<name>A0AAP0X4B6_LIQFO</name>
<dbReference type="InterPro" id="IPR007700">
    <property type="entry name" value="DUF668"/>
</dbReference>
<feature type="domain" description="DUF668" evidence="1">
    <location>
        <begin position="402"/>
        <end position="493"/>
    </location>
</feature>
<evidence type="ECO:0000259" key="2">
    <source>
        <dbReference type="Pfam" id="PF11961"/>
    </source>
</evidence>
<protein>
    <submittedName>
        <fullName evidence="3">Uncharacterized protein</fullName>
    </submittedName>
</protein>
<dbReference type="Pfam" id="PF11961">
    <property type="entry name" value="DUF3475"/>
    <property type="match status" value="1"/>
</dbReference>
<dbReference type="GO" id="GO:0045927">
    <property type="term" value="P:positive regulation of growth"/>
    <property type="evidence" value="ECO:0007669"/>
    <property type="project" value="InterPro"/>
</dbReference>
<dbReference type="AlphaFoldDB" id="A0AAP0X4B6"/>
<dbReference type="PANTHER" id="PTHR31371:SF4">
    <property type="entry name" value="DUF668 DOMAIN-CONTAINING PROTEIN"/>
    <property type="match status" value="1"/>
</dbReference>
<keyword evidence="4" id="KW-1185">Reference proteome</keyword>
<proteinExistence type="predicted"/>
<dbReference type="InterPro" id="IPR021864">
    <property type="entry name" value="DUF3475"/>
</dbReference>
<evidence type="ECO:0000259" key="1">
    <source>
        <dbReference type="Pfam" id="PF05003"/>
    </source>
</evidence>
<dbReference type="Proteomes" id="UP001415857">
    <property type="component" value="Unassembled WGS sequence"/>
</dbReference>
<accession>A0AAP0X4B6</accession>
<feature type="domain" description="DUF3475" evidence="2">
    <location>
        <begin position="32"/>
        <end position="88"/>
    </location>
</feature>
<evidence type="ECO:0000313" key="4">
    <source>
        <dbReference type="Proteomes" id="UP001415857"/>
    </source>
</evidence>
<comment type="caution">
    <text evidence="3">The sequence shown here is derived from an EMBL/GenBank/DDBJ whole genome shotgun (WGS) entry which is preliminary data.</text>
</comment>
<organism evidence="3 4">
    <name type="scientific">Liquidambar formosana</name>
    <name type="common">Formosan gum</name>
    <dbReference type="NCBI Taxonomy" id="63359"/>
    <lineage>
        <taxon>Eukaryota</taxon>
        <taxon>Viridiplantae</taxon>
        <taxon>Streptophyta</taxon>
        <taxon>Embryophyta</taxon>
        <taxon>Tracheophyta</taxon>
        <taxon>Spermatophyta</taxon>
        <taxon>Magnoliopsida</taxon>
        <taxon>eudicotyledons</taxon>
        <taxon>Gunneridae</taxon>
        <taxon>Pentapetalae</taxon>
        <taxon>Saxifragales</taxon>
        <taxon>Altingiaceae</taxon>
        <taxon>Liquidambar</taxon>
    </lineage>
</organism>
<dbReference type="PANTHER" id="PTHR31371">
    <property type="entry name" value="BNAC09G50660D PROTEIN"/>
    <property type="match status" value="1"/>
</dbReference>